<feature type="transmembrane region" description="Helical" evidence="7">
    <location>
        <begin position="194"/>
        <end position="219"/>
    </location>
</feature>
<dbReference type="PANTHER" id="PTHR43005:SF1">
    <property type="entry name" value="SPERMIDINE_PUTRESCINE TRANSPORT SYSTEM PERMEASE PROTEIN"/>
    <property type="match status" value="1"/>
</dbReference>
<sequence length="331" mass="36486">MAMDKSEHRNPVVIQKEGLSMRGQALFRPAAASVSNSKKMISESKFAFLLLLPTIVILLGLLLYPFLYSIYLCFVDLNLTKPWVGPKFVGLDNFSAVLKDGEFWLSMETTLYFAVFSVAASMILGLAAALLFNIKFRMRGLGRSLLLIPWAMPGVVNAMIWQTMLHPNYGLLNGVLLKLGVIDSPVGWLSDPKLALASIIMAQVWTSFPFVALMYLAALQSISGELVEAAKIDGAGSIRIFKDIIVKLLVPVTLVLLVLRTIDSFRIFDLVFAMTKGGPANSTQLSGLYLYKQGFMFSDFGLGSAGSYILTGFILVFVLLYMRILRQKDGV</sequence>
<evidence type="ECO:0000256" key="2">
    <source>
        <dbReference type="ARBA" id="ARBA00022448"/>
    </source>
</evidence>
<evidence type="ECO:0000256" key="3">
    <source>
        <dbReference type="ARBA" id="ARBA00022475"/>
    </source>
</evidence>
<dbReference type="Proteomes" id="UP000019772">
    <property type="component" value="Chromosome"/>
</dbReference>
<feature type="transmembrane region" description="Helical" evidence="7">
    <location>
        <begin position="300"/>
        <end position="322"/>
    </location>
</feature>
<dbReference type="STRING" id="1268072.PSAB_09120"/>
<keyword evidence="6 7" id="KW-0472">Membrane</keyword>
<comment type="similarity">
    <text evidence="7">Belongs to the binding-protein-dependent transport system permease family.</text>
</comment>
<dbReference type="HOGENOM" id="CLU_016047_0_3_9"/>
<feature type="transmembrane region" description="Helical" evidence="7">
    <location>
        <begin position="111"/>
        <end position="132"/>
    </location>
</feature>
<feature type="transmembrane region" description="Helical" evidence="7">
    <location>
        <begin position="144"/>
        <end position="164"/>
    </location>
</feature>
<feature type="transmembrane region" description="Helical" evidence="7">
    <location>
        <begin position="240"/>
        <end position="262"/>
    </location>
</feature>
<protein>
    <submittedName>
        <fullName evidence="9">Carbohydrate ABC transporter membrane protein 1, CUT1 family</fullName>
    </submittedName>
</protein>
<dbReference type="PANTHER" id="PTHR43005">
    <property type="entry name" value="BLR7065 PROTEIN"/>
    <property type="match status" value="1"/>
</dbReference>
<dbReference type="InterPro" id="IPR035906">
    <property type="entry name" value="MetI-like_sf"/>
</dbReference>
<dbReference type="Gene3D" id="1.10.3720.10">
    <property type="entry name" value="MetI-like"/>
    <property type="match status" value="1"/>
</dbReference>
<proteinExistence type="inferred from homology"/>
<dbReference type="EMBL" id="CP004078">
    <property type="protein sequence ID" value="AHV96756.1"/>
    <property type="molecule type" value="Genomic_DNA"/>
</dbReference>
<accession>X4ZAU3</accession>
<evidence type="ECO:0000256" key="4">
    <source>
        <dbReference type="ARBA" id="ARBA00022692"/>
    </source>
</evidence>
<evidence type="ECO:0000256" key="6">
    <source>
        <dbReference type="ARBA" id="ARBA00023136"/>
    </source>
</evidence>
<comment type="subcellular location">
    <subcellularLocation>
        <location evidence="1 7">Cell membrane</location>
        <topology evidence="1 7">Multi-pass membrane protein</topology>
    </subcellularLocation>
</comment>
<gene>
    <name evidence="9" type="ORF">PSAB_09120</name>
</gene>
<organism evidence="9 10">
    <name type="scientific">Paenibacillus sabinae T27</name>
    <dbReference type="NCBI Taxonomy" id="1268072"/>
    <lineage>
        <taxon>Bacteria</taxon>
        <taxon>Bacillati</taxon>
        <taxon>Bacillota</taxon>
        <taxon>Bacilli</taxon>
        <taxon>Bacillales</taxon>
        <taxon>Paenibacillaceae</taxon>
        <taxon>Paenibacillus</taxon>
    </lineage>
</organism>
<dbReference type="PATRIC" id="fig|1268072.3.peg.1899"/>
<evidence type="ECO:0000256" key="5">
    <source>
        <dbReference type="ARBA" id="ARBA00022989"/>
    </source>
</evidence>
<dbReference type="eggNOG" id="COG1175">
    <property type="taxonomic scope" value="Bacteria"/>
</dbReference>
<feature type="transmembrane region" description="Helical" evidence="7">
    <location>
        <begin position="46"/>
        <end position="71"/>
    </location>
</feature>
<keyword evidence="5 7" id="KW-1133">Transmembrane helix</keyword>
<dbReference type="SUPFAM" id="SSF161098">
    <property type="entry name" value="MetI-like"/>
    <property type="match status" value="1"/>
</dbReference>
<dbReference type="AlphaFoldDB" id="X4ZAU3"/>
<dbReference type="CDD" id="cd06261">
    <property type="entry name" value="TM_PBP2"/>
    <property type="match status" value="1"/>
</dbReference>
<dbReference type="PROSITE" id="PS50928">
    <property type="entry name" value="ABC_TM1"/>
    <property type="match status" value="1"/>
</dbReference>
<name>X4ZAU3_9BACL</name>
<feature type="domain" description="ABC transmembrane type-1" evidence="8">
    <location>
        <begin position="107"/>
        <end position="321"/>
    </location>
</feature>
<evidence type="ECO:0000256" key="1">
    <source>
        <dbReference type="ARBA" id="ARBA00004651"/>
    </source>
</evidence>
<keyword evidence="2 7" id="KW-0813">Transport</keyword>
<dbReference type="Pfam" id="PF00528">
    <property type="entry name" value="BPD_transp_1"/>
    <property type="match status" value="1"/>
</dbReference>
<evidence type="ECO:0000256" key="7">
    <source>
        <dbReference type="RuleBase" id="RU363032"/>
    </source>
</evidence>
<keyword evidence="10" id="KW-1185">Reference proteome</keyword>
<dbReference type="KEGG" id="psab:PSAB_09120"/>
<dbReference type="GO" id="GO:0055085">
    <property type="term" value="P:transmembrane transport"/>
    <property type="evidence" value="ECO:0007669"/>
    <property type="project" value="InterPro"/>
</dbReference>
<keyword evidence="3" id="KW-1003">Cell membrane</keyword>
<dbReference type="InterPro" id="IPR000515">
    <property type="entry name" value="MetI-like"/>
</dbReference>
<evidence type="ECO:0000313" key="10">
    <source>
        <dbReference type="Proteomes" id="UP000019772"/>
    </source>
</evidence>
<reference evidence="9 10" key="1">
    <citation type="journal article" date="2014" name="PLoS Genet.">
        <title>Comparative Genomic Analysis of N2-Fixing and Non-N2-Fixing Paenibacillus spp.: Organization, Evolution and Expression of the Nitrogen Fixation Genes.</title>
        <authorList>
            <person name="Xie J.B."/>
            <person name="Du Z."/>
            <person name="Bai L."/>
            <person name="Tian C."/>
            <person name="Zhang Y."/>
            <person name="Xie J.Y."/>
            <person name="Wang T."/>
            <person name="Liu X."/>
            <person name="Chen X."/>
            <person name="Cheng Q."/>
            <person name="Chen S."/>
            <person name="Li J."/>
        </authorList>
    </citation>
    <scope>NUCLEOTIDE SEQUENCE [LARGE SCALE GENOMIC DNA]</scope>
    <source>
        <strain evidence="9 10">T27</strain>
    </source>
</reference>
<dbReference type="GO" id="GO:0005886">
    <property type="term" value="C:plasma membrane"/>
    <property type="evidence" value="ECO:0007669"/>
    <property type="project" value="UniProtKB-SubCell"/>
</dbReference>
<evidence type="ECO:0000259" key="8">
    <source>
        <dbReference type="PROSITE" id="PS50928"/>
    </source>
</evidence>
<keyword evidence="4 7" id="KW-0812">Transmembrane</keyword>
<evidence type="ECO:0000313" key="9">
    <source>
        <dbReference type="EMBL" id="AHV96756.1"/>
    </source>
</evidence>